<dbReference type="EMBL" id="LR798303">
    <property type="protein sequence ID" value="CAB5222862.1"/>
    <property type="molecule type" value="Genomic_DNA"/>
</dbReference>
<reference evidence="1" key="1">
    <citation type="submission" date="2020-05" db="EMBL/GenBank/DDBJ databases">
        <authorList>
            <person name="Chiriac C."/>
            <person name="Salcher M."/>
            <person name="Ghai R."/>
            <person name="Kavagutti S V."/>
        </authorList>
    </citation>
    <scope>NUCLEOTIDE SEQUENCE</scope>
</reference>
<accession>A0A6J7X1L9</accession>
<name>A0A6J7X1L9_9CAUD</name>
<protein>
    <submittedName>
        <fullName evidence="1">Uncharacterized protein</fullName>
    </submittedName>
</protein>
<organism evidence="1">
    <name type="scientific">uncultured Caudovirales phage</name>
    <dbReference type="NCBI Taxonomy" id="2100421"/>
    <lineage>
        <taxon>Viruses</taxon>
        <taxon>Duplodnaviria</taxon>
        <taxon>Heunggongvirae</taxon>
        <taxon>Uroviricota</taxon>
        <taxon>Caudoviricetes</taxon>
        <taxon>Peduoviridae</taxon>
        <taxon>Maltschvirus</taxon>
        <taxon>Maltschvirus maltsch</taxon>
    </lineage>
</organism>
<proteinExistence type="predicted"/>
<sequence length="101" mass="11344">METQVMDNVTQAWLYEHHEFGRQIHETRWDEQTGGTADDFIGWTETPLVSLNAALAERDAEVARLREALNAIVDRGPEQDSKWFGMTAKNIAIAALAGETQ</sequence>
<gene>
    <name evidence="1" type="ORF">UFOVP368_39</name>
</gene>
<evidence type="ECO:0000313" key="1">
    <source>
        <dbReference type="EMBL" id="CAB5222862.1"/>
    </source>
</evidence>